<dbReference type="InterPro" id="IPR009723">
    <property type="entry name" value="Pop1_N"/>
</dbReference>
<dbReference type="Pfam" id="PF06978">
    <property type="entry name" value="POP1_N"/>
    <property type="match status" value="1"/>
</dbReference>
<dbReference type="AlphaFoldDB" id="A0AAV0U4N5"/>
<evidence type="ECO:0000256" key="4">
    <source>
        <dbReference type="SAM" id="MobiDB-lite"/>
    </source>
</evidence>
<feature type="domain" description="Pop1 N-terminal" evidence="5">
    <location>
        <begin position="104"/>
        <end position="161"/>
    </location>
</feature>
<dbReference type="GO" id="GO:0005655">
    <property type="term" value="C:nucleolar ribonuclease P complex"/>
    <property type="evidence" value="ECO:0007669"/>
    <property type="project" value="InterPro"/>
</dbReference>
<feature type="compositionally biased region" description="Basic residues" evidence="4">
    <location>
        <begin position="47"/>
        <end position="60"/>
    </location>
</feature>
<accession>A0AAV0U4N5</accession>
<dbReference type="Pfam" id="PF08170">
    <property type="entry name" value="POPLD"/>
    <property type="match status" value="1"/>
</dbReference>
<evidence type="ECO:0000313" key="9">
    <source>
        <dbReference type="Proteomes" id="UP001162031"/>
    </source>
</evidence>
<dbReference type="InterPro" id="IPR012590">
    <property type="entry name" value="POPLD_dom"/>
</dbReference>
<dbReference type="GO" id="GO:0000172">
    <property type="term" value="C:ribonuclease MRP complex"/>
    <property type="evidence" value="ECO:0007669"/>
    <property type="project" value="InterPro"/>
</dbReference>
<feature type="domain" description="POP1 C-terminal" evidence="7">
    <location>
        <begin position="773"/>
        <end position="843"/>
    </location>
</feature>
<dbReference type="InterPro" id="IPR039182">
    <property type="entry name" value="Pop1"/>
</dbReference>
<keyword evidence="9" id="KW-1185">Reference proteome</keyword>
<feature type="region of interest" description="Disordered" evidence="4">
    <location>
        <begin position="464"/>
        <end position="498"/>
    </location>
</feature>
<keyword evidence="3" id="KW-0539">Nucleus</keyword>
<evidence type="ECO:0000256" key="3">
    <source>
        <dbReference type="ARBA" id="ARBA00023242"/>
    </source>
</evidence>
<evidence type="ECO:0000259" key="6">
    <source>
        <dbReference type="Pfam" id="PF08170"/>
    </source>
</evidence>
<feature type="compositionally biased region" description="Basic and acidic residues" evidence="4">
    <location>
        <begin position="473"/>
        <end position="482"/>
    </location>
</feature>
<evidence type="ECO:0000259" key="7">
    <source>
        <dbReference type="Pfam" id="PF22770"/>
    </source>
</evidence>
<dbReference type="InterPro" id="IPR055079">
    <property type="entry name" value="POP1_C"/>
</dbReference>
<name>A0AAV0U4N5_HYABA</name>
<keyword evidence="2" id="KW-0819">tRNA processing</keyword>
<evidence type="ECO:0008006" key="10">
    <source>
        <dbReference type="Google" id="ProtNLM"/>
    </source>
</evidence>
<comment type="subcellular location">
    <subcellularLocation>
        <location evidence="1">Nucleus</location>
    </subcellularLocation>
</comment>
<dbReference type="PANTHER" id="PTHR22731">
    <property type="entry name" value="RIBONUCLEASES P/MRP PROTEIN SUBUNIT POP1"/>
    <property type="match status" value="1"/>
</dbReference>
<sequence length="846" mass="94157">MAGLGPRVLQVLEFANARAPELQALHELSQHEPFAHDADKKVETQKNQRRRRANAFKSHKMPQRLRSTLKTSTSLRCRKHNRRPHTLIQKRSCLSEESETGRPRWLPSHLYHAKRMAMDARYGYILAVHRADKSVSAALQAVRNKAVLHDVSYYGVIELYGVPSVLLTALQLISDPNGSDFHGLRFLAGDEEGHSMLHHMGRFPQGAIAPVTFMWRPLKKDYSCGRFVLHQDWQSAKRQLWLWVHPAAYMEAATAIASACQEVCSNDEDGVEMLDRRGQLCRLKLRGRLANELVASIASTAGDKISNVDKVDGLSTQDAQDGTVSDHEDGFDVKEAVAQCCSGNRRKLLRALSKKNTKKQDDEQMCTVYAIAVEDPRVARWNTSASCHRLTGAETGLSLLNEPPAYAVPDLGKDVIPSPLSGASLSSLGKNAEEPESEVIMNELQALLSWTTCSSDLTRVTESGPLRHLSAVDGDKQKKPDDGGDASEMDKGPTPNSLLWSSSMRLKLESNFRKDHKLNETIFRHRKGNKLGHTSDAVHVQSQALNLLLVKKREPFPHTSGWDIICLPSSVPSILKTLVFGGAMVVGLKEDAALSTVLHQPSFPCDYPDTQAGQLYWEARARDLETEQAKKPKAKRFSNGKHSAKPSFEPRWELLFDEHKRDGDAKGEDRMIPCVVRGDTYMQPFCFHRSGNATAEVNDRMPVPTSGVNAIVPVAMPTLVRVVVIVPRRGNIDVNAMLFAPTAGDVDRFENDINWKGADTGVSENKTWDKSAERDERSLIGFVTSAIYDRPKGAFRAVGFVACEPLQQLFLAKKDQRYRKQDHCALAMLRSPRGRMVRPVLVQVGA</sequence>
<proteinExistence type="predicted"/>
<evidence type="ECO:0000256" key="1">
    <source>
        <dbReference type="ARBA" id="ARBA00004123"/>
    </source>
</evidence>
<dbReference type="Proteomes" id="UP001162031">
    <property type="component" value="Unassembled WGS sequence"/>
</dbReference>
<gene>
    <name evidence="8" type="ORF">HBR001_LOCUS5362</name>
</gene>
<evidence type="ECO:0000259" key="5">
    <source>
        <dbReference type="Pfam" id="PF06978"/>
    </source>
</evidence>
<dbReference type="Pfam" id="PF22770">
    <property type="entry name" value="POP1_C"/>
    <property type="match status" value="1"/>
</dbReference>
<reference evidence="8" key="1">
    <citation type="submission" date="2022-12" db="EMBL/GenBank/DDBJ databases">
        <authorList>
            <person name="Webb A."/>
        </authorList>
    </citation>
    <scope>NUCLEOTIDE SEQUENCE</scope>
    <source>
        <strain evidence="8">Hp1</strain>
    </source>
</reference>
<dbReference type="PANTHER" id="PTHR22731:SF3">
    <property type="entry name" value="RIBONUCLEASES P_MRP PROTEIN SUBUNIT POP1"/>
    <property type="match status" value="1"/>
</dbReference>
<comment type="caution">
    <text evidence="8">The sequence shown here is derived from an EMBL/GenBank/DDBJ whole genome shotgun (WGS) entry which is preliminary data.</text>
</comment>
<dbReference type="GO" id="GO:0001682">
    <property type="term" value="P:tRNA 5'-leader removal"/>
    <property type="evidence" value="ECO:0007669"/>
    <property type="project" value="InterPro"/>
</dbReference>
<dbReference type="EMBL" id="CANTFL010001122">
    <property type="protein sequence ID" value="CAI5731942.1"/>
    <property type="molecule type" value="Genomic_DNA"/>
</dbReference>
<feature type="domain" description="POPLD" evidence="6">
    <location>
        <begin position="561"/>
        <end position="652"/>
    </location>
</feature>
<organism evidence="8 9">
    <name type="scientific">Hyaloperonospora brassicae</name>
    <name type="common">Brassica downy mildew</name>
    <name type="synonym">Peronospora brassicae</name>
    <dbReference type="NCBI Taxonomy" id="162125"/>
    <lineage>
        <taxon>Eukaryota</taxon>
        <taxon>Sar</taxon>
        <taxon>Stramenopiles</taxon>
        <taxon>Oomycota</taxon>
        <taxon>Peronosporomycetes</taxon>
        <taxon>Peronosporales</taxon>
        <taxon>Peronosporaceae</taxon>
        <taxon>Hyaloperonospora</taxon>
    </lineage>
</organism>
<feature type="region of interest" description="Disordered" evidence="4">
    <location>
        <begin position="41"/>
        <end position="60"/>
    </location>
</feature>
<evidence type="ECO:0000313" key="8">
    <source>
        <dbReference type="EMBL" id="CAI5731942.1"/>
    </source>
</evidence>
<evidence type="ECO:0000256" key="2">
    <source>
        <dbReference type="ARBA" id="ARBA00022694"/>
    </source>
</evidence>
<protein>
    <recommendedName>
        <fullName evidence="10">Pop1 N-terminal domain-containing protein</fullName>
    </recommendedName>
</protein>